<keyword evidence="1" id="KW-0472">Membrane</keyword>
<name>A0A1A0PNZ7_9MYCO</name>
<proteinExistence type="predicted"/>
<evidence type="ECO:0000313" key="3">
    <source>
        <dbReference type="Proteomes" id="UP000093779"/>
    </source>
</evidence>
<keyword evidence="1" id="KW-1133">Transmembrane helix</keyword>
<protein>
    <submittedName>
        <fullName evidence="2">Uncharacterized protein</fullName>
    </submittedName>
</protein>
<comment type="caution">
    <text evidence="2">The sequence shown here is derived from an EMBL/GenBank/DDBJ whole genome shotgun (WGS) entry which is preliminary data.</text>
</comment>
<dbReference type="EMBL" id="LZHX01000013">
    <property type="protein sequence ID" value="OBF27669.1"/>
    <property type="molecule type" value="Genomic_DNA"/>
</dbReference>
<keyword evidence="1" id="KW-0812">Transmembrane</keyword>
<feature type="transmembrane region" description="Helical" evidence="1">
    <location>
        <begin position="41"/>
        <end position="58"/>
    </location>
</feature>
<dbReference type="AlphaFoldDB" id="A0A1A0PNZ7"/>
<evidence type="ECO:0000256" key="1">
    <source>
        <dbReference type="SAM" id="Phobius"/>
    </source>
</evidence>
<sequence length="59" mass="6838">MPIPIALRKSRALWPFRIAALLIQTGVSRDREAQLMAQYRAPKWVWLLLVVGLLLWVVL</sequence>
<organism evidence="2 3">
    <name type="scientific">Mycolicibacterium conceptionense</name>
    <dbReference type="NCBI Taxonomy" id="451644"/>
    <lineage>
        <taxon>Bacteria</taxon>
        <taxon>Bacillati</taxon>
        <taxon>Actinomycetota</taxon>
        <taxon>Actinomycetes</taxon>
        <taxon>Mycobacteriales</taxon>
        <taxon>Mycobacteriaceae</taxon>
        <taxon>Mycolicibacterium</taxon>
    </lineage>
</organism>
<accession>A0A1A0PNZ7</accession>
<gene>
    <name evidence="2" type="ORF">A5726_03605</name>
</gene>
<dbReference type="Proteomes" id="UP000093779">
    <property type="component" value="Unassembled WGS sequence"/>
</dbReference>
<reference evidence="2 3" key="1">
    <citation type="submission" date="2016-06" db="EMBL/GenBank/DDBJ databases">
        <authorList>
            <person name="Kjaerup R.B."/>
            <person name="Dalgaard T.S."/>
            <person name="Juul-Madsen H.R."/>
        </authorList>
    </citation>
    <scope>NUCLEOTIDE SEQUENCE [LARGE SCALE GENOMIC DNA]</scope>
    <source>
        <strain evidence="2 3">ACS1953</strain>
    </source>
</reference>
<evidence type="ECO:0000313" key="2">
    <source>
        <dbReference type="EMBL" id="OBF27669.1"/>
    </source>
</evidence>